<dbReference type="GO" id="GO:0003677">
    <property type="term" value="F:DNA binding"/>
    <property type="evidence" value="ECO:0007669"/>
    <property type="project" value="UniProtKB-KW"/>
</dbReference>
<dbReference type="OrthoDB" id="1740937at2759"/>
<dbReference type="EMBL" id="BKCP01003335">
    <property type="protein sequence ID" value="GER28995.1"/>
    <property type="molecule type" value="Genomic_DNA"/>
</dbReference>
<dbReference type="Gene3D" id="2.40.50.140">
    <property type="entry name" value="Nucleic acid-binding proteins"/>
    <property type="match status" value="1"/>
</dbReference>
<dbReference type="AlphaFoldDB" id="A0A5A7P844"/>
<gene>
    <name evidence="1" type="ORF">STAS_04825</name>
</gene>
<keyword evidence="1" id="KW-0238">DNA-binding</keyword>
<feature type="non-terminal residue" evidence="1">
    <location>
        <position position="1"/>
    </location>
</feature>
<protein>
    <submittedName>
        <fullName evidence="1">Replication protein A 70 kDa DNA-binding subunit A</fullName>
    </submittedName>
</protein>
<dbReference type="Proteomes" id="UP000325081">
    <property type="component" value="Unassembled WGS sequence"/>
</dbReference>
<dbReference type="InterPro" id="IPR012340">
    <property type="entry name" value="NA-bd_OB-fold"/>
</dbReference>
<evidence type="ECO:0000313" key="1">
    <source>
        <dbReference type="EMBL" id="GER28995.1"/>
    </source>
</evidence>
<keyword evidence="2" id="KW-1185">Reference proteome</keyword>
<comment type="caution">
    <text evidence="1">The sequence shown here is derived from an EMBL/GenBank/DDBJ whole genome shotgun (WGS) entry which is preliminary data.</text>
</comment>
<organism evidence="1 2">
    <name type="scientific">Striga asiatica</name>
    <name type="common">Asiatic witchweed</name>
    <name type="synonym">Buchnera asiatica</name>
    <dbReference type="NCBI Taxonomy" id="4170"/>
    <lineage>
        <taxon>Eukaryota</taxon>
        <taxon>Viridiplantae</taxon>
        <taxon>Streptophyta</taxon>
        <taxon>Embryophyta</taxon>
        <taxon>Tracheophyta</taxon>
        <taxon>Spermatophyta</taxon>
        <taxon>Magnoliopsida</taxon>
        <taxon>eudicotyledons</taxon>
        <taxon>Gunneridae</taxon>
        <taxon>Pentapetalae</taxon>
        <taxon>asterids</taxon>
        <taxon>lamiids</taxon>
        <taxon>Lamiales</taxon>
        <taxon>Orobanchaceae</taxon>
        <taxon>Buchnereae</taxon>
        <taxon>Striga</taxon>
    </lineage>
</organism>
<evidence type="ECO:0000313" key="2">
    <source>
        <dbReference type="Proteomes" id="UP000325081"/>
    </source>
</evidence>
<sequence length="162" mass="18522">DGLMKPVHEQLCSQSTDLEQTIRQASLRRWRAKKQRVGESLLGQSYPSAVDKPNLRFHDEAASYHCVLQKPRVSYEDLKKKKKIHIHANLRENRNMPIIFTLWNEFATIEVAELAKGINARNVFIAMRVTVTTFHGISLSTVQPSSAFINPPATEANQLKQW</sequence>
<name>A0A5A7P844_STRAF</name>
<accession>A0A5A7P844</accession>
<proteinExistence type="predicted"/>
<reference evidence="2" key="1">
    <citation type="journal article" date="2019" name="Curr. Biol.">
        <title>Genome Sequence of Striga asiatica Provides Insight into the Evolution of Plant Parasitism.</title>
        <authorList>
            <person name="Yoshida S."/>
            <person name="Kim S."/>
            <person name="Wafula E.K."/>
            <person name="Tanskanen J."/>
            <person name="Kim Y.M."/>
            <person name="Honaas L."/>
            <person name="Yang Z."/>
            <person name="Spallek T."/>
            <person name="Conn C.E."/>
            <person name="Ichihashi Y."/>
            <person name="Cheong K."/>
            <person name="Cui S."/>
            <person name="Der J.P."/>
            <person name="Gundlach H."/>
            <person name="Jiao Y."/>
            <person name="Hori C."/>
            <person name="Ishida J.K."/>
            <person name="Kasahara H."/>
            <person name="Kiba T."/>
            <person name="Kim M.S."/>
            <person name="Koo N."/>
            <person name="Laohavisit A."/>
            <person name="Lee Y.H."/>
            <person name="Lumba S."/>
            <person name="McCourt P."/>
            <person name="Mortimer J.C."/>
            <person name="Mutuku J.M."/>
            <person name="Nomura T."/>
            <person name="Sasaki-Sekimoto Y."/>
            <person name="Seto Y."/>
            <person name="Wang Y."/>
            <person name="Wakatake T."/>
            <person name="Sakakibara H."/>
            <person name="Demura T."/>
            <person name="Yamaguchi S."/>
            <person name="Yoneyama K."/>
            <person name="Manabe R.I."/>
            <person name="Nelson D.C."/>
            <person name="Schulman A.H."/>
            <person name="Timko M.P."/>
            <person name="dePamphilis C.W."/>
            <person name="Choi D."/>
            <person name="Shirasu K."/>
        </authorList>
    </citation>
    <scope>NUCLEOTIDE SEQUENCE [LARGE SCALE GENOMIC DNA]</scope>
    <source>
        <strain evidence="2">cv. UVA1</strain>
    </source>
</reference>